<dbReference type="FunFam" id="3.40.50.2300:FF:000018">
    <property type="entry name" value="DNA-binding transcriptional regulator NtrC"/>
    <property type="match status" value="1"/>
</dbReference>
<dbReference type="Pfam" id="PF00196">
    <property type="entry name" value="GerE"/>
    <property type="match status" value="1"/>
</dbReference>
<dbReference type="PROSITE" id="PS50043">
    <property type="entry name" value="HTH_LUXR_2"/>
    <property type="match status" value="1"/>
</dbReference>
<keyword evidence="4" id="KW-0238">DNA-binding</keyword>
<dbReference type="GO" id="GO:0003677">
    <property type="term" value="F:DNA binding"/>
    <property type="evidence" value="ECO:0007669"/>
    <property type="project" value="UniProtKB-KW"/>
</dbReference>
<evidence type="ECO:0000256" key="5">
    <source>
        <dbReference type="ARBA" id="ARBA00023163"/>
    </source>
</evidence>
<evidence type="ECO:0000256" key="1">
    <source>
        <dbReference type="ARBA" id="ARBA00022553"/>
    </source>
</evidence>
<keyword evidence="5" id="KW-0804">Transcription</keyword>
<dbReference type="EMBL" id="CP121196">
    <property type="protein sequence ID" value="XBH19584.1"/>
    <property type="molecule type" value="Genomic_DNA"/>
</dbReference>
<proteinExistence type="predicted"/>
<dbReference type="SMART" id="SM00448">
    <property type="entry name" value="REC"/>
    <property type="match status" value="1"/>
</dbReference>
<feature type="domain" description="Response regulatory" evidence="8">
    <location>
        <begin position="5"/>
        <end position="119"/>
    </location>
</feature>
<dbReference type="PROSITE" id="PS50110">
    <property type="entry name" value="RESPONSE_REGULATORY"/>
    <property type="match status" value="1"/>
</dbReference>
<evidence type="ECO:0000259" key="7">
    <source>
        <dbReference type="PROSITE" id="PS50043"/>
    </source>
</evidence>
<keyword evidence="2" id="KW-0902">Two-component regulatory system</keyword>
<evidence type="ECO:0000256" key="2">
    <source>
        <dbReference type="ARBA" id="ARBA00023012"/>
    </source>
</evidence>
<dbReference type="PANTHER" id="PTHR44688:SF16">
    <property type="entry name" value="DNA-BINDING TRANSCRIPTIONAL ACTIVATOR DEVR_DOSR"/>
    <property type="match status" value="1"/>
</dbReference>
<keyword evidence="1 6" id="KW-0597">Phosphoprotein</keyword>
<feature type="domain" description="HTH luxR-type" evidence="7">
    <location>
        <begin position="135"/>
        <end position="200"/>
    </location>
</feature>
<organism evidence="9">
    <name type="scientific">Telmatobacter sp. DSM 110680</name>
    <dbReference type="NCBI Taxonomy" id="3036704"/>
    <lineage>
        <taxon>Bacteria</taxon>
        <taxon>Pseudomonadati</taxon>
        <taxon>Acidobacteriota</taxon>
        <taxon>Terriglobia</taxon>
        <taxon>Terriglobales</taxon>
        <taxon>Acidobacteriaceae</taxon>
        <taxon>Telmatobacter</taxon>
    </lineage>
</organism>
<keyword evidence="3" id="KW-0805">Transcription regulation</keyword>
<gene>
    <name evidence="9" type="ORF">P8935_09750</name>
</gene>
<dbReference type="PRINTS" id="PR00038">
    <property type="entry name" value="HTHLUXR"/>
</dbReference>
<evidence type="ECO:0000313" key="9">
    <source>
        <dbReference type="EMBL" id="XBH19584.1"/>
    </source>
</evidence>
<sequence length="208" mass="23224">MSDETVFIVDDDASICEGLSNLLDSVGIRTEQFSSAEAFWESWNDSRVGCMLLDARLPGASGVELQEHLNSLSIGLPIIFMTAHGDIPMVRKVMKAGAIEFLTKPFQKEELLHAVRQAFEQDRSRRREESIISAIKSRINSLTDREKEVMSMVTAGLLNKQIAAELNLSEITVKIHRRRVMDGMQAGSVAELVKMCERVKFPSRTTPA</sequence>
<dbReference type="InterPro" id="IPR036388">
    <property type="entry name" value="WH-like_DNA-bd_sf"/>
</dbReference>
<dbReference type="RefSeq" id="WP_348264803.1">
    <property type="nucleotide sequence ID" value="NZ_CP121196.1"/>
</dbReference>
<dbReference type="InterPro" id="IPR011006">
    <property type="entry name" value="CheY-like_superfamily"/>
</dbReference>
<dbReference type="GO" id="GO:0006355">
    <property type="term" value="P:regulation of DNA-templated transcription"/>
    <property type="evidence" value="ECO:0007669"/>
    <property type="project" value="InterPro"/>
</dbReference>
<reference evidence="9" key="1">
    <citation type="submission" date="2023-03" db="EMBL/GenBank/DDBJ databases">
        <title>Edaphobacter sp.</title>
        <authorList>
            <person name="Huber K.J."/>
            <person name="Papendorf J."/>
            <person name="Pilke C."/>
            <person name="Bunk B."/>
            <person name="Sproeer C."/>
            <person name="Pester M."/>
        </authorList>
    </citation>
    <scope>NUCLEOTIDE SEQUENCE</scope>
    <source>
        <strain evidence="9">DSM 110680</strain>
    </source>
</reference>
<dbReference type="InterPro" id="IPR001789">
    <property type="entry name" value="Sig_transdc_resp-reg_receiver"/>
</dbReference>
<dbReference type="Gene3D" id="1.10.10.10">
    <property type="entry name" value="Winged helix-like DNA-binding domain superfamily/Winged helix DNA-binding domain"/>
    <property type="match status" value="1"/>
</dbReference>
<evidence type="ECO:0000256" key="6">
    <source>
        <dbReference type="PROSITE-ProRule" id="PRU00169"/>
    </source>
</evidence>
<feature type="modified residue" description="4-aspartylphosphate" evidence="6">
    <location>
        <position position="54"/>
    </location>
</feature>
<dbReference type="InterPro" id="IPR016032">
    <property type="entry name" value="Sig_transdc_resp-reg_C-effctor"/>
</dbReference>
<accession>A0AAU7DQK6</accession>
<name>A0AAU7DQK6_9BACT</name>
<protein>
    <submittedName>
        <fullName evidence="9">Response regulator</fullName>
    </submittedName>
</protein>
<evidence type="ECO:0000256" key="4">
    <source>
        <dbReference type="ARBA" id="ARBA00023125"/>
    </source>
</evidence>
<dbReference type="Gene3D" id="3.40.50.2300">
    <property type="match status" value="1"/>
</dbReference>
<dbReference type="PANTHER" id="PTHR44688">
    <property type="entry name" value="DNA-BINDING TRANSCRIPTIONAL ACTIVATOR DEVR_DOSR"/>
    <property type="match status" value="1"/>
</dbReference>
<dbReference type="Pfam" id="PF00072">
    <property type="entry name" value="Response_reg"/>
    <property type="match status" value="1"/>
</dbReference>
<dbReference type="CDD" id="cd06170">
    <property type="entry name" value="LuxR_C_like"/>
    <property type="match status" value="1"/>
</dbReference>
<dbReference type="SUPFAM" id="SSF46894">
    <property type="entry name" value="C-terminal effector domain of the bipartite response regulators"/>
    <property type="match status" value="1"/>
</dbReference>
<dbReference type="InterPro" id="IPR000792">
    <property type="entry name" value="Tscrpt_reg_LuxR_C"/>
</dbReference>
<evidence type="ECO:0000256" key="3">
    <source>
        <dbReference type="ARBA" id="ARBA00023015"/>
    </source>
</evidence>
<dbReference type="GO" id="GO:0000160">
    <property type="term" value="P:phosphorelay signal transduction system"/>
    <property type="evidence" value="ECO:0007669"/>
    <property type="project" value="UniProtKB-KW"/>
</dbReference>
<dbReference type="CDD" id="cd17537">
    <property type="entry name" value="REC_FixJ"/>
    <property type="match status" value="1"/>
</dbReference>
<evidence type="ECO:0000259" key="8">
    <source>
        <dbReference type="PROSITE" id="PS50110"/>
    </source>
</evidence>
<dbReference type="SUPFAM" id="SSF52172">
    <property type="entry name" value="CheY-like"/>
    <property type="match status" value="1"/>
</dbReference>
<dbReference type="SMART" id="SM00421">
    <property type="entry name" value="HTH_LUXR"/>
    <property type="match status" value="1"/>
</dbReference>
<dbReference type="AlphaFoldDB" id="A0AAU7DQK6"/>